<evidence type="ECO:0000313" key="1">
    <source>
        <dbReference type="Proteomes" id="UP000245340"/>
    </source>
</evidence>
<dbReference type="Proteomes" id="UP000245340">
    <property type="component" value="Unplaced"/>
</dbReference>
<protein>
    <submittedName>
        <fullName evidence="2">Uncharacterized protein LOC101377317</fullName>
    </submittedName>
</protein>
<gene>
    <name evidence="2" type="primary">LOC101377317</name>
</gene>
<evidence type="ECO:0000313" key="2">
    <source>
        <dbReference type="RefSeq" id="XP_004404134.1"/>
    </source>
</evidence>
<accession>A0A9B0GRB9</accession>
<dbReference type="InterPro" id="IPR044855">
    <property type="entry name" value="CoA-Trfase_III_dom3_sf"/>
</dbReference>
<dbReference type="AlphaFoldDB" id="A0A9B0GRB9"/>
<dbReference type="Gene3D" id="3.30.1540.10">
    <property type="entry name" value="formyl-coa transferase, domain 3"/>
    <property type="match status" value="1"/>
</dbReference>
<sequence length="188" mass="20935">MQDVNNFNTAKGEHLPDGGVPFYEIDQTSDGKFMAVGAFEAPIFEKPLKGLCLHPLKRFKQLSLLHGLRLKTLLADIFSKKTQAERPAYWEMRDSGLVTLNPCQYLANQEAVWGKCEGCEFQMAVLGHGAWLADLLQTERSDGQCSILDQKNEDQVFELVEQKIGGTYGSDGPRAIIKALNCPHSDFS</sequence>
<dbReference type="SUPFAM" id="SSF89796">
    <property type="entry name" value="CoA-transferase family III (CaiB/BaiF)"/>
    <property type="match status" value="1"/>
</dbReference>
<name>A0A9B0GRB9_ODORO</name>
<dbReference type="InterPro" id="IPR023606">
    <property type="entry name" value="CoA-Trfase_III_dom_1_sf"/>
</dbReference>
<proteinExistence type="predicted"/>
<keyword evidence="1" id="KW-1185">Reference proteome</keyword>
<reference evidence="2" key="1">
    <citation type="submission" date="2025-08" db="UniProtKB">
        <authorList>
            <consortium name="RefSeq"/>
        </authorList>
    </citation>
    <scope>IDENTIFICATION</scope>
</reference>
<dbReference type="RefSeq" id="XP_004404134.1">
    <property type="nucleotide sequence ID" value="XM_004404077.1"/>
</dbReference>
<organism evidence="1 2">
    <name type="scientific">Odobenus rosmarus divergens</name>
    <name type="common">Pacific walrus</name>
    <dbReference type="NCBI Taxonomy" id="9708"/>
    <lineage>
        <taxon>Eukaryota</taxon>
        <taxon>Metazoa</taxon>
        <taxon>Chordata</taxon>
        <taxon>Craniata</taxon>
        <taxon>Vertebrata</taxon>
        <taxon>Euteleostomi</taxon>
        <taxon>Mammalia</taxon>
        <taxon>Eutheria</taxon>
        <taxon>Laurasiatheria</taxon>
        <taxon>Carnivora</taxon>
        <taxon>Caniformia</taxon>
        <taxon>Pinnipedia</taxon>
        <taxon>Odobenidae</taxon>
        <taxon>Odobenus</taxon>
    </lineage>
</organism>